<evidence type="ECO:0000313" key="3">
    <source>
        <dbReference type="Proteomes" id="UP000070080"/>
    </source>
</evidence>
<feature type="transmembrane region" description="Helical" evidence="1">
    <location>
        <begin position="321"/>
        <end position="341"/>
    </location>
</feature>
<proteinExistence type="predicted"/>
<keyword evidence="1" id="KW-0472">Membrane</keyword>
<dbReference type="PATRIC" id="fig|1497955.3.peg.843"/>
<feature type="transmembrane region" description="Helical" evidence="1">
    <location>
        <begin position="31"/>
        <end position="56"/>
    </location>
</feature>
<name>A0A133YAY0_9FIRM</name>
<dbReference type="InterPro" id="IPR003474">
    <property type="entry name" value="Glcn_transporter"/>
</dbReference>
<dbReference type="GO" id="GO:0005886">
    <property type="term" value="C:plasma membrane"/>
    <property type="evidence" value="ECO:0007669"/>
    <property type="project" value="TreeGrafter"/>
</dbReference>
<comment type="caution">
    <text evidence="2">The sequence shown here is derived from an EMBL/GenBank/DDBJ whole genome shotgun (WGS) entry which is preliminary data.</text>
</comment>
<dbReference type="RefSeq" id="WP_066714225.1">
    <property type="nucleotide sequence ID" value="NZ_JARFNM010000001.1"/>
</dbReference>
<dbReference type="EMBL" id="LSCV01000030">
    <property type="protein sequence ID" value="KXB40326.1"/>
    <property type="molecule type" value="Genomic_DNA"/>
</dbReference>
<keyword evidence="1" id="KW-0812">Transmembrane</keyword>
<protein>
    <submittedName>
        <fullName evidence="2">Citrate transporter</fullName>
    </submittedName>
</protein>
<evidence type="ECO:0000256" key="1">
    <source>
        <dbReference type="SAM" id="Phobius"/>
    </source>
</evidence>
<dbReference type="PANTHER" id="PTHR30354">
    <property type="entry name" value="GNT FAMILY GLUCONATE TRANSPORTER"/>
    <property type="match status" value="1"/>
</dbReference>
<dbReference type="Proteomes" id="UP000070080">
    <property type="component" value="Unassembled WGS sequence"/>
</dbReference>
<organism evidence="2 3">
    <name type="scientific">Amygdalobacter nucleatus</name>
    <dbReference type="NCBI Taxonomy" id="3029274"/>
    <lineage>
        <taxon>Bacteria</taxon>
        <taxon>Bacillati</taxon>
        <taxon>Bacillota</taxon>
        <taxon>Clostridia</taxon>
        <taxon>Eubacteriales</taxon>
        <taxon>Oscillospiraceae</taxon>
        <taxon>Amygdalobacter</taxon>
    </lineage>
</organism>
<accession>A0A133YAY0</accession>
<dbReference type="Pfam" id="PF02447">
    <property type="entry name" value="GntP_permease"/>
    <property type="match status" value="1"/>
</dbReference>
<feature type="transmembrane region" description="Helical" evidence="1">
    <location>
        <begin position="178"/>
        <end position="201"/>
    </location>
</feature>
<gene>
    <name evidence="2" type="ORF">HMPREF1872_00872</name>
</gene>
<feature type="transmembrane region" description="Helical" evidence="1">
    <location>
        <begin position="62"/>
        <end position="80"/>
    </location>
</feature>
<dbReference type="GO" id="GO:0015128">
    <property type="term" value="F:gluconate transmembrane transporter activity"/>
    <property type="evidence" value="ECO:0007669"/>
    <property type="project" value="InterPro"/>
</dbReference>
<evidence type="ECO:0000313" key="2">
    <source>
        <dbReference type="EMBL" id="KXB40326.1"/>
    </source>
</evidence>
<feature type="transmembrane region" description="Helical" evidence="1">
    <location>
        <begin position="6"/>
        <end position="24"/>
    </location>
</feature>
<dbReference type="PANTHER" id="PTHR30354:SF23">
    <property type="entry name" value="GNTP FAMILY PERMEASE"/>
    <property type="match status" value="1"/>
</dbReference>
<keyword evidence="1" id="KW-1133">Transmembrane helix</keyword>
<dbReference type="AlphaFoldDB" id="A0A133YAY0"/>
<feature type="transmembrane region" description="Helical" evidence="1">
    <location>
        <begin position="400"/>
        <end position="420"/>
    </location>
</feature>
<feature type="transmembrane region" description="Helical" evidence="1">
    <location>
        <begin position="247"/>
        <end position="266"/>
    </location>
</feature>
<dbReference type="STRING" id="1497955.HMPREF1872_00872"/>
<feature type="transmembrane region" description="Helical" evidence="1">
    <location>
        <begin position="278"/>
        <end position="301"/>
    </location>
</feature>
<dbReference type="OrthoDB" id="2136698at2"/>
<keyword evidence="3" id="KW-1185">Reference proteome</keyword>
<feature type="transmembrane region" description="Helical" evidence="1">
    <location>
        <begin position="101"/>
        <end position="124"/>
    </location>
</feature>
<sequence>MDNSVVFSTFGAIVGLVVAIVLIIKNYHATYSLIIGALVGGLIGGGSLVLTVAAMINGSATMMSAVLRIMASGILAGCLVKTGAAIKIADTIVEKLGGKNAMLAIAISTMIICTVGVFIDIAVITTAPVALAVAKKAHLSKSAVLLAMIGGGKAGNIISPNPNTIATSEAFGLNLNSLMAVNIVPAICALIAVAFLSNSLNKNKFRDYVTENDLEAGNEQKLPSFLQAILGPVVVIVLLALRPLFNIVIDPLIALPAGGIVCLLVTNEMKHVAEYSEYGFSKVIGVCALLIGTGTLAGIISHSNLQTDMITLIGLLHLPPFVLAPVSGILMGAATASTTAGSTIAGRTFAKALTAANVTSLNAAAMLHAGATVLDQLPHGSFFHATGGSVKMSIKQRLKLIPYEALVGLVSTIVATLIYLI</sequence>
<feature type="transmembrane region" description="Helical" evidence="1">
    <location>
        <begin position="222"/>
        <end position="241"/>
    </location>
</feature>
<reference evidence="3" key="1">
    <citation type="submission" date="2016-01" db="EMBL/GenBank/DDBJ databases">
        <authorList>
            <person name="Mitreva M."/>
            <person name="Pepin K.H."/>
            <person name="Mihindukulasuriya K.A."/>
            <person name="Fulton R."/>
            <person name="Fronick C."/>
            <person name="O'Laughlin M."/>
            <person name="Miner T."/>
            <person name="Herter B."/>
            <person name="Rosa B.A."/>
            <person name="Cordes M."/>
            <person name="Tomlinson C."/>
            <person name="Wollam A."/>
            <person name="Palsikar V.B."/>
            <person name="Mardis E.R."/>
            <person name="Wilson R.K."/>
        </authorList>
    </citation>
    <scope>NUCLEOTIDE SEQUENCE [LARGE SCALE GENOMIC DNA]</scope>
    <source>
        <strain evidence="3">KA00274</strain>
    </source>
</reference>